<dbReference type="Gene3D" id="3.30.200.20">
    <property type="entry name" value="Phosphorylase Kinase, domain 1"/>
    <property type="match status" value="1"/>
</dbReference>
<dbReference type="InterPro" id="IPR051035">
    <property type="entry name" value="Mito_inheritance_9"/>
</dbReference>
<dbReference type="InterPro" id="IPR011009">
    <property type="entry name" value="Kinase-like_dom_sf"/>
</dbReference>
<dbReference type="GO" id="GO:0005739">
    <property type="term" value="C:mitochondrion"/>
    <property type="evidence" value="ECO:0007669"/>
    <property type="project" value="TreeGrafter"/>
</dbReference>
<dbReference type="OrthoDB" id="2831558at2759"/>
<dbReference type="InterPro" id="IPR002575">
    <property type="entry name" value="Aminoglycoside_PTrfase"/>
</dbReference>
<comment type="caution">
    <text evidence="2">The sequence shown here is derived from an EMBL/GenBank/DDBJ whole genome shotgun (WGS) entry which is preliminary data.</text>
</comment>
<organism evidence="2 3">
    <name type="scientific">Tothia fuscella</name>
    <dbReference type="NCBI Taxonomy" id="1048955"/>
    <lineage>
        <taxon>Eukaryota</taxon>
        <taxon>Fungi</taxon>
        <taxon>Dikarya</taxon>
        <taxon>Ascomycota</taxon>
        <taxon>Pezizomycotina</taxon>
        <taxon>Dothideomycetes</taxon>
        <taxon>Pleosporomycetidae</taxon>
        <taxon>Venturiales</taxon>
        <taxon>Cylindrosympodiaceae</taxon>
        <taxon>Tothia</taxon>
    </lineage>
</organism>
<keyword evidence="3" id="KW-1185">Reference proteome</keyword>
<proteinExistence type="predicted"/>
<dbReference type="AlphaFoldDB" id="A0A9P4NU86"/>
<dbReference type="PANTHER" id="PTHR36091">
    <property type="entry name" value="ALTERED INHERITANCE OF MITOCHONDRIA PROTEIN 9, MITOCHONDRIAL"/>
    <property type="match status" value="1"/>
</dbReference>
<evidence type="ECO:0000259" key="1">
    <source>
        <dbReference type="Pfam" id="PF01636"/>
    </source>
</evidence>
<accession>A0A9P4NU86</accession>
<sequence>MSWKTPTRAYCSISILFAPLPWPIKRHFNLNPFTLSMSTMLSPQKDWNGNDNFFNFTRARFVTDEAKQMAIRRVQFNMNELAQIAAKSIGASHCVGIEKCPDGLYNKAYIFTMDNGHQVIGKVPNPNAGVPHHTTASEVATMDFMRTVLGVPVPAVHASNSRVESSPVGAEFIIMEKVPGIPLRKVWGSFKSTDKLKVFLQVFRYQQAWATASFDQFGSLYYAEDLERLPSDHLFIDSKGSPGSNSKFTVGPAVGREWFDEDRGAIDCDRGPWKSLLEYRKAIAAREIAAVKTLRRIPDQIMMLCGPKLYEPTATKKLEALRYYLRILEFLLPTDPQLTSGHLWHNDLHDENIFVDPEDATQICGIIDWQSTQISPLFDHSVDPSFLTYEGPEVGDNLDIPELPDNYDSLPADEKRAAMKIHHDHCVMVAWRRLVRKKSPAQYNALQFRKTTAAKILTISRRIFEMGETHLMALLLELREEWKDLPAVRESQNPPPSPLHFSEEHIDQIERDLGASLKGMDITSEIEARLGNLWPENGAVGHEQYEDTKAALIEQKKELMSHTVRSEEDRVLFERFWPFKD</sequence>
<dbReference type="Pfam" id="PF01636">
    <property type="entry name" value="APH"/>
    <property type="match status" value="1"/>
</dbReference>
<dbReference type="SUPFAM" id="SSF56112">
    <property type="entry name" value="Protein kinase-like (PK-like)"/>
    <property type="match status" value="1"/>
</dbReference>
<evidence type="ECO:0000313" key="2">
    <source>
        <dbReference type="EMBL" id="KAF2431806.1"/>
    </source>
</evidence>
<reference evidence="2" key="1">
    <citation type="journal article" date="2020" name="Stud. Mycol.">
        <title>101 Dothideomycetes genomes: a test case for predicting lifestyles and emergence of pathogens.</title>
        <authorList>
            <person name="Haridas S."/>
            <person name="Albert R."/>
            <person name="Binder M."/>
            <person name="Bloem J."/>
            <person name="Labutti K."/>
            <person name="Salamov A."/>
            <person name="Andreopoulos B."/>
            <person name="Baker S."/>
            <person name="Barry K."/>
            <person name="Bills G."/>
            <person name="Bluhm B."/>
            <person name="Cannon C."/>
            <person name="Castanera R."/>
            <person name="Culley D."/>
            <person name="Daum C."/>
            <person name="Ezra D."/>
            <person name="Gonzalez J."/>
            <person name="Henrissat B."/>
            <person name="Kuo A."/>
            <person name="Liang C."/>
            <person name="Lipzen A."/>
            <person name="Lutzoni F."/>
            <person name="Magnuson J."/>
            <person name="Mondo S."/>
            <person name="Nolan M."/>
            <person name="Ohm R."/>
            <person name="Pangilinan J."/>
            <person name="Park H.-J."/>
            <person name="Ramirez L."/>
            <person name="Alfaro M."/>
            <person name="Sun H."/>
            <person name="Tritt A."/>
            <person name="Yoshinaga Y."/>
            <person name="Zwiers L.-H."/>
            <person name="Turgeon B."/>
            <person name="Goodwin S."/>
            <person name="Spatafora J."/>
            <person name="Crous P."/>
            <person name="Grigoriev I."/>
        </authorList>
    </citation>
    <scope>NUCLEOTIDE SEQUENCE</scope>
    <source>
        <strain evidence="2">CBS 130266</strain>
    </source>
</reference>
<protein>
    <submittedName>
        <fullName evidence="2">Phosphotransferase family protein</fullName>
    </submittedName>
</protein>
<dbReference type="EMBL" id="MU007029">
    <property type="protein sequence ID" value="KAF2431806.1"/>
    <property type="molecule type" value="Genomic_DNA"/>
</dbReference>
<dbReference type="Proteomes" id="UP000800235">
    <property type="component" value="Unassembled WGS sequence"/>
</dbReference>
<dbReference type="Gene3D" id="3.90.1200.10">
    <property type="match status" value="1"/>
</dbReference>
<evidence type="ECO:0000313" key="3">
    <source>
        <dbReference type="Proteomes" id="UP000800235"/>
    </source>
</evidence>
<name>A0A9P4NU86_9PEZI</name>
<gene>
    <name evidence="2" type="ORF">EJ08DRAFT_164930</name>
</gene>
<dbReference type="PANTHER" id="PTHR36091:SF2">
    <property type="entry name" value="AMINOGLYCOSIDE PHOSPHOTRANSFERASE DOMAIN-CONTAINING PROTEIN"/>
    <property type="match status" value="1"/>
</dbReference>
<feature type="domain" description="Aminoglycoside phosphotransferase" evidence="1">
    <location>
        <begin position="325"/>
        <end position="376"/>
    </location>
</feature>